<keyword evidence="2" id="KW-1185">Reference proteome</keyword>
<reference evidence="1 2" key="1">
    <citation type="submission" date="2016-05" db="EMBL/GenBank/DDBJ databases">
        <authorList>
            <person name="Caceres A."/>
            <person name="Munoz I."/>
            <person name="Iraola G."/>
            <person name="Diaz-Viraque F."/>
            <person name="Greif G."/>
            <person name="Collado L."/>
        </authorList>
    </citation>
    <scope>NUCLEOTIDE SEQUENCE [LARGE SCALE GENOMIC DNA]</scope>
    <source>
        <strain evidence="1 2">WBE38</strain>
    </source>
</reference>
<dbReference type="EMBL" id="LXSU01000096">
    <property type="protein sequence ID" value="OCX42882.1"/>
    <property type="molecule type" value="Genomic_DNA"/>
</dbReference>
<name>A0AA91FP08_9BACT</name>
<accession>A0AA91FP08</accession>
<dbReference type="AlphaFoldDB" id="A0AA91FP08"/>
<organism evidence="1 2">
    <name type="scientific">Campylobacter ornithocola</name>
    <dbReference type="NCBI Taxonomy" id="1848766"/>
    <lineage>
        <taxon>Bacteria</taxon>
        <taxon>Pseudomonadati</taxon>
        <taxon>Campylobacterota</taxon>
        <taxon>Epsilonproteobacteria</taxon>
        <taxon>Campylobacterales</taxon>
        <taxon>Campylobacteraceae</taxon>
        <taxon>Campylobacter</taxon>
    </lineage>
</organism>
<dbReference type="RefSeq" id="WP_047208327.1">
    <property type="nucleotide sequence ID" value="NZ_LXSU01000096.1"/>
</dbReference>
<proteinExistence type="predicted"/>
<protein>
    <submittedName>
        <fullName evidence="1">Uncharacterized protein</fullName>
    </submittedName>
</protein>
<sequence length="74" mass="8490">MTVANTNTYTITPQIEYDDQVLEILNSMGTEKTNIIDDSEIYSKGNVSNDCEMSFSDLKITQNDIDNFRKRIFS</sequence>
<evidence type="ECO:0000313" key="2">
    <source>
        <dbReference type="Proteomes" id="UP000094873"/>
    </source>
</evidence>
<dbReference type="Proteomes" id="UP000094873">
    <property type="component" value="Unassembled WGS sequence"/>
</dbReference>
<evidence type="ECO:0000313" key="1">
    <source>
        <dbReference type="EMBL" id="OCX42882.1"/>
    </source>
</evidence>
<comment type="caution">
    <text evidence="1">The sequence shown here is derived from an EMBL/GenBank/DDBJ whole genome shotgun (WGS) entry which is preliminary data.</text>
</comment>
<gene>
    <name evidence="1" type="ORF">A7X81_06080</name>
</gene>